<protein>
    <submittedName>
        <fullName evidence="1">Uncharacterized protein</fullName>
    </submittedName>
</protein>
<comment type="caution">
    <text evidence="1">The sequence shown here is derived from an EMBL/GenBank/DDBJ whole genome shotgun (WGS) entry which is preliminary data.</text>
</comment>
<accession>X1HM69</accession>
<organism evidence="1">
    <name type="scientific">marine sediment metagenome</name>
    <dbReference type="NCBI Taxonomy" id="412755"/>
    <lineage>
        <taxon>unclassified sequences</taxon>
        <taxon>metagenomes</taxon>
        <taxon>ecological metagenomes</taxon>
    </lineage>
</organism>
<name>X1HM69_9ZZZZ</name>
<proteinExistence type="predicted"/>
<sequence length="34" mass="4064">MSVTLRIIQQFDPTHEKEFMELEKKFAELEAARP</sequence>
<evidence type="ECO:0000313" key="1">
    <source>
        <dbReference type="EMBL" id="GAH70562.1"/>
    </source>
</evidence>
<feature type="non-terminal residue" evidence="1">
    <location>
        <position position="34"/>
    </location>
</feature>
<dbReference type="AlphaFoldDB" id="X1HM69"/>
<dbReference type="EMBL" id="BARU01029755">
    <property type="protein sequence ID" value="GAH70562.1"/>
    <property type="molecule type" value="Genomic_DNA"/>
</dbReference>
<reference evidence="1" key="1">
    <citation type="journal article" date="2014" name="Front. Microbiol.">
        <title>High frequency of phylogenetically diverse reductive dehalogenase-homologous genes in deep subseafloor sedimentary metagenomes.</title>
        <authorList>
            <person name="Kawai M."/>
            <person name="Futagami T."/>
            <person name="Toyoda A."/>
            <person name="Takaki Y."/>
            <person name="Nishi S."/>
            <person name="Hori S."/>
            <person name="Arai W."/>
            <person name="Tsubouchi T."/>
            <person name="Morono Y."/>
            <person name="Uchiyama I."/>
            <person name="Ito T."/>
            <person name="Fujiyama A."/>
            <person name="Inagaki F."/>
            <person name="Takami H."/>
        </authorList>
    </citation>
    <scope>NUCLEOTIDE SEQUENCE</scope>
    <source>
        <strain evidence="1">Expedition CK06-06</strain>
    </source>
</reference>
<gene>
    <name evidence="1" type="ORF">S03H2_47286</name>
</gene>